<sequence>MFLKFLTFTIAIGGSALGGPIDPFGSSAARVLTQLPEKTWLESIVVRRNGDILATSLFYSSNIFAVTQPSAHAHNTAKILASVPEVNSLLGITEVPGSYDEEAFFFVGGNFTSLTTFATTVGSFKGFKLTFARNGNPIVQKVSDLAPISSFPNGVTAIPQAPGSILVADSFVGAIGRLDLSTGHYDPRAFAFDDMAVPKGAKLPIGVSAMRMKGSYLYYGNPSTQSIYKVKVDSKGYLVKGAQPSLVANISSVAPGLDDFTFDPQGNILLATNSPENAIVHVDVRTGKSKRIIGGPTDPLMPDSTCLAFGRGILDTNTFYVSTGRNISDPTTSARIVAVDASLLNYS</sequence>
<feature type="chain" id="PRO_5014428560" description="SMP-30/Gluconolactonase/LRE-like region domain-containing protein" evidence="1">
    <location>
        <begin position="19"/>
        <end position="347"/>
    </location>
</feature>
<dbReference type="PANTHER" id="PTHR42060:SF1">
    <property type="entry name" value="NHL REPEAT-CONTAINING PROTEIN"/>
    <property type="match status" value="1"/>
</dbReference>
<dbReference type="PANTHER" id="PTHR42060">
    <property type="entry name" value="NHL REPEAT-CONTAINING PROTEIN-RELATED"/>
    <property type="match status" value="1"/>
</dbReference>
<keyword evidence="1" id="KW-0732">Signal</keyword>
<gene>
    <name evidence="2" type="ORF">TGAMA5MH_06600</name>
</gene>
<dbReference type="AlphaFoldDB" id="A0A2K0T7J8"/>
<evidence type="ECO:0008006" key="4">
    <source>
        <dbReference type="Google" id="ProtNLM"/>
    </source>
</evidence>
<dbReference type="Gene3D" id="2.120.10.30">
    <property type="entry name" value="TolB, C-terminal domain"/>
    <property type="match status" value="1"/>
</dbReference>
<evidence type="ECO:0000256" key="1">
    <source>
        <dbReference type="SAM" id="SignalP"/>
    </source>
</evidence>
<proteinExistence type="predicted"/>
<dbReference type="OrthoDB" id="5233393at2759"/>
<dbReference type="InterPro" id="IPR052998">
    <property type="entry name" value="Hetero-Diels-Alderase-like"/>
</dbReference>
<evidence type="ECO:0000313" key="2">
    <source>
        <dbReference type="EMBL" id="PNP41499.1"/>
    </source>
</evidence>
<comment type="caution">
    <text evidence="2">The sequence shown here is derived from an EMBL/GenBank/DDBJ whole genome shotgun (WGS) entry which is preliminary data.</text>
</comment>
<dbReference type="SUPFAM" id="SSF63829">
    <property type="entry name" value="Calcium-dependent phosphotriesterase"/>
    <property type="match status" value="1"/>
</dbReference>
<name>A0A2K0T7J8_9HYPO</name>
<feature type="signal peptide" evidence="1">
    <location>
        <begin position="1"/>
        <end position="18"/>
    </location>
</feature>
<protein>
    <recommendedName>
        <fullName evidence="4">SMP-30/Gluconolactonase/LRE-like region domain-containing protein</fullName>
    </recommendedName>
</protein>
<dbReference type="EMBL" id="MTYH01000057">
    <property type="protein sequence ID" value="PNP41499.1"/>
    <property type="molecule type" value="Genomic_DNA"/>
</dbReference>
<dbReference type="InterPro" id="IPR011042">
    <property type="entry name" value="6-blade_b-propeller_TolB-like"/>
</dbReference>
<dbReference type="Proteomes" id="UP000236546">
    <property type="component" value="Unassembled WGS sequence"/>
</dbReference>
<reference evidence="2 3" key="1">
    <citation type="submission" date="2017-02" db="EMBL/GenBank/DDBJ databases">
        <title>Genomes of Trichoderma spp. with biocontrol activity.</title>
        <authorList>
            <person name="Gardiner D."/>
            <person name="Kazan K."/>
            <person name="Vos C."/>
            <person name="Harvey P."/>
        </authorList>
    </citation>
    <scope>NUCLEOTIDE SEQUENCE [LARGE SCALE GENOMIC DNA]</scope>
    <source>
        <strain evidence="2 3">A5MH</strain>
    </source>
</reference>
<organism evidence="2 3">
    <name type="scientific">Trichoderma gamsii</name>
    <dbReference type="NCBI Taxonomy" id="398673"/>
    <lineage>
        <taxon>Eukaryota</taxon>
        <taxon>Fungi</taxon>
        <taxon>Dikarya</taxon>
        <taxon>Ascomycota</taxon>
        <taxon>Pezizomycotina</taxon>
        <taxon>Sordariomycetes</taxon>
        <taxon>Hypocreomycetidae</taxon>
        <taxon>Hypocreales</taxon>
        <taxon>Hypocreaceae</taxon>
        <taxon>Trichoderma</taxon>
    </lineage>
</organism>
<evidence type="ECO:0000313" key="3">
    <source>
        <dbReference type="Proteomes" id="UP000236546"/>
    </source>
</evidence>
<accession>A0A2K0T7J8</accession>